<dbReference type="AlphaFoldDB" id="M2RQZ6"/>
<evidence type="ECO:0000256" key="7">
    <source>
        <dbReference type="ARBA" id="ARBA00023136"/>
    </source>
</evidence>
<dbReference type="Gene3D" id="1.20.1250.20">
    <property type="entry name" value="MFS general substrate transporter like domains"/>
    <property type="match status" value="2"/>
</dbReference>
<gene>
    <name evidence="11" type="ORF">CERSUDRAFT_109905</name>
</gene>
<comment type="similarity">
    <text evidence="2 8">Belongs to the major facilitator superfamily. Nitrate/nitrite porter (TC 2.A.1.8) family.</text>
</comment>
<dbReference type="GO" id="GO:0042128">
    <property type="term" value="P:nitrate assimilation"/>
    <property type="evidence" value="ECO:0007669"/>
    <property type="project" value="UniProtKB-UniRule"/>
</dbReference>
<dbReference type="NCBIfam" id="TIGR00886">
    <property type="entry name" value="2A0108"/>
    <property type="match status" value="1"/>
</dbReference>
<comment type="caution">
    <text evidence="8">Lacks conserved residue(s) required for the propagation of feature annotation.</text>
</comment>
<feature type="transmembrane region" description="Helical" evidence="8">
    <location>
        <begin position="48"/>
        <end position="67"/>
    </location>
</feature>
<feature type="region of interest" description="Disordered" evidence="9">
    <location>
        <begin position="248"/>
        <end position="299"/>
    </location>
</feature>
<evidence type="ECO:0000313" key="11">
    <source>
        <dbReference type="EMBL" id="EMD41311.1"/>
    </source>
</evidence>
<keyword evidence="3 8" id="KW-0813">Transport</keyword>
<feature type="transmembrane region" description="Helical" evidence="8">
    <location>
        <begin position="415"/>
        <end position="435"/>
    </location>
</feature>
<feature type="transmembrane region" description="Helical" evidence="8">
    <location>
        <begin position="508"/>
        <end position="528"/>
    </location>
</feature>
<evidence type="ECO:0000256" key="8">
    <source>
        <dbReference type="RuleBase" id="RU366033"/>
    </source>
</evidence>
<evidence type="ECO:0000256" key="5">
    <source>
        <dbReference type="ARBA" id="ARBA00022989"/>
    </source>
</evidence>
<sequence>MTVDMAFKDAASKMWDQLTHVRVNSLNGKCTTLPILTLRNKYSRSFHLSWFGFWVAFLAWFAFSPLVPEAVKTDLHLSAAEVGNSNIVSLCATLLVRVVAGPLVDRYGPRQVMAWLLILGAIPSGLAGTVHNAHGLYIVRFFIGILGGTFVPCQAWTTAFFDKHIVGRANALAGGWGNSGGGFTFIIMVALYNRLRSDGLSQHSAWRAAFAIVPVPVLLLTAATILIFGDDHPYGRWQDRYKAPVAQLQPPVASGTAPHDRDTERGEVVEQKVEVVLEEKKDSSSAKPEGGSSASEKGPSNIDVQVMLAQEGIVITDVDKAVNQKLTWDIARDALLNPLTWLPALAYMTTFGFELTIDASLANVLFGLYTGPNFGQTKAGYIASIYGLLNVVSRPLGGYFGDLIYKRFGVPGKKYLTLACGVLQGVFSIGLGVYIDHHDKPKLSVVIVIFVIVATFNEVANGANFSLVPHCNPNSNGFMTGIVGAMGNLGGVFYALVFRFQASPFGKAFWICGILTMAVNFMLVPIPVPRQ</sequence>
<dbReference type="Pfam" id="PF07690">
    <property type="entry name" value="MFS_1"/>
    <property type="match status" value="2"/>
</dbReference>
<feature type="domain" description="Major facilitator superfamily (MFS) profile" evidence="10">
    <location>
        <begin position="45"/>
        <end position="531"/>
    </location>
</feature>
<keyword evidence="5 8" id="KW-1133">Transmembrane helix</keyword>
<feature type="transmembrane region" description="Helical" evidence="8">
    <location>
        <begin position="137"/>
        <end position="161"/>
    </location>
</feature>
<dbReference type="Proteomes" id="UP000016930">
    <property type="component" value="Unassembled WGS sequence"/>
</dbReference>
<dbReference type="InterPro" id="IPR011701">
    <property type="entry name" value="MFS"/>
</dbReference>
<dbReference type="PROSITE" id="PS50850">
    <property type="entry name" value="MFS"/>
    <property type="match status" value="1"/>
</dbReference>
<dbReference type="SUPFAM" id="SSF103473">
    <property type="entry name" value="MFS general substrate transporter"/>
    <property type="match status" value="1"/>
</dbReference>
<proteinExistence type="inferred from homology"/>
<dbReference type="GO" id="GO:0015112">
    <property type="term" value="F:nitrate transmembrane transporter activity"/>
    <property type="evidence" value="ECO:0007669"/>
    <property type="project" value="UniProtKB-UniRule"/>
</dbReference>
<feature type="compositionally biased region" description="Basic and acidic residues" evidence="9">
    <location>
        <begin position="258"/>
        <end position="284"/>
    </location>
</feature>
<reference evidence="11 12" key="1">
    <citation type="journal article" date="2012" name="Proc. Natl. Acad. Sci. U.S.A.">
        <title>Comparative genomics of Ceriporiopsis subvermispora and Phanerochaete chrysosporium provide insight into selective ligninolysis.</title>
        <authorList>
            <person name="Fernandez-Fueyo E."/>
            <person name="Ruiz-Duenas F.J."/>
            <person name="Ferreira P."/>
            <person name="Floudas D."/>
            <person name="Hibbett D.S."/>
            <person name="Canessa P."/>
            <person name="Larrondo L.F."/>
            <person name="James T.Y."/>
            <person name="Seelenfreund D."/>
            <person name="Lobos S."/>
            <person name="Polanco R."/>
            <person name="Tello M."/>
            <person name="Honda Y."/>
            <person name="Watanabe T."/>
            <person name="Watanabe T."/>
            <person name="Ryu J.S."/>
            <person name="Kubicek C.P."/>
            <person name="Schmoll M."/>
            <person name="Gaskell J."/>
            <person name="Hammel K.E."/>
            <person name="St John F.J."/>
            <person name="Vanden Wymelenberg A."/>
            <person name="Sabat G."/>
            <person name="Splinter BonDurant S."/>
            <person name="Syed K."/>
            <person name="Yadav J.S."/>
            <person name="Doddapaneni H."/>
            <person name="Subramanian V."/>
            <person name="Lavin J.L."/>
            <person name="Oguiza J.A."/>
            <person name="Perez G."/>
            <person name="Pisabarro A.G."/>
            <person name="Ramirez L."/>
            <person name="Santoyo F."/>
            <person name="Master E."/>
            <person name="Coutinho P.M."/>
            <person name="Henrissat B."/>
            <person name="Lombard V."/>
            <person name="Magnuson J.K."/>
            <person name="Kuees U."/>
            <person name="Hori C."/>
            <person name="Igarashi K."/>
            <person name="Samejima M."/>
            <person name="Held B.W."/>
            <person name="Barry K.W."/>
            <person name="LaButti K.M."/>
            <person name="Lapidus A."/>
            <person name="Lindquist E.A."/>
            <person name="Lucas S.M."/>
            <person name="Riley R."/>
            <person name="Salamov A.A."/>
            <person name="Hoffmeister D."/>
            <person name="Schwenk D."/>
            <person name="Hadar Y."/>
            <person name="Yarden O."/>
            <person name="de Vries R.P."/>
            <person name="Wiebenga A."/>
            <person name="Stenlid J."/>
            <person name="Eastwood D."/>
            <person name="Grigoriev I.V."/>
            <person name="Berka R.M."/>
            <person name="Blanchette R.A."/>
            <person name="Kersten P."/>
            <person name="Martinez A.T."/>
            <person name="Vicuna R."/>
            <person name="Cullen D."/>
        </authorList>
    </citation>
    <scope>NUCLEOTIDE SEQUENCE [LARGE SCALE GENOMIC DNA]</scope>
    <source>
        <strain evidence="11 12">B</strain>
    </source>
</reference>
<organism evidence="11 12">
    <name type="scientific">Ceriporiopsis subvermispora (strain B)</name>
    <name type="common">White-rot fungus</name>
    <name type="synonym">Gelatoporia subvermispora</name>
    <dbReference type="NCBI Taxonomy" id="914234"/>
    <lineage>
        <taxon>Eukaryota</taxon>
        <taxon>Fungi</taxon>
        <taxon>Dikarya</taxon>
        <taxon>Basidiomycota</taxon>
        <taxon>Agaricomycotina</taxon>
        <taxon>Agaricomycetes</taxon>
        <taxon>Polyporales</taxon>
        <taxon>Gelatoporiaceae</taxon>
        <taxon>Gelatoporia</taxon>
    </lineage>
</organism>
<dbReference type="EMBL" id="KB445791">
    <property type="protein sequence ID" value="EMD41311.1"/>
    <property type="molecule type" value="Genomic_DNA"/>
</dbReference>
<protein>
    <recommendedName>
        <fullName evidence="8">Nitrate/nitrite transporter</fullName>
    </recommendedName>
</protein>
<evidence type="ECO:0000256" key="2">
    <source>
        <dbReference type="ARBA" id="ARBA00008432"/>
    </source>
</evidence>
<dbReference type="GO" id="GO:0015113">
    <property type="term" value="F:nitrite transmembrane transporter activity"/>
    <property type="evidence" value="ECO:0007669"/>
    <property type="project" value="InterPro"/>
</dbReference>
<dbReference type="OrthoDB" id="434240at2759"/>
<feature type="transmembrane region" description="Helical" evidence="8">
    <location>
        <begin position="173"/>
        <end position="192"/>
    </location>
</feature>
<evidence type="ECO:0000256" key="6">
    <source>
        <dbReference type="ARBA" id="ARBA00023063"/>
    </source>
</evidence>
<evidence type="ECO:0000256" key="1">
    <source>
        <dbReference type="ARBA" id="ARBA00004141"/>
    </source>
</evidence>
<dbReference type="InterPro" id="IPR020846">
    <property type="entry name" value="MFS_dom"/>
</dbReference>
<keyword evidence="4 8" id="KW-0812">Transmembrane</keyword>
<comment type="subcellular location">
    <subcellularLocation>
        <location evidence="8">Cell membrane</location>
        <topology evidence="8">Multi-pass membrane protein</topology>
    </subcellularLocation>
    <subcellularLocation>
        <location evidence="1">Membrane</location>
        <topology evidence="1">Multi-pass membrane protein</topology>
    </subcellularLocation>
</comment>
<evidence type="ECO:0000256" key="9">
    <source>
        <dbReference type="SAM" id="MobiDB-lite"/>
    </source>
</evidence>
<keyword evidence="8" id="KW-1003">Cell membrane</keyword>
<accession>M2RQZ6</accession>
<feature type="transmembrane region" description="Helical" evidence="8">
    <location>
        <begin position="481"/>
        <end position="502"/>
    </location>
</feature>
<dbReference type="PANTHER" id="PTHR23515">
    <property type="entry name" value="HIGH-AFFINITY NITRATE TRANSPORTER 2.3"/>
    <property type="match status" value="1"/>
</dbReference>
<evidence type="ECO:0000313" key="12">
    <source>
        <dbReference type="Proteomes" id="UP000016930"/>
    </source>
</evidence>
<keyword evidence="6 8" id="KW-0534">Nitrate assimilation</keyword>
<name>M2RQZ6_CERS8</name>
<dbReference type="InterPro" id="IPR036259">
    <property type="entry name" value="MFS_trans_sf"/>
</dbReference>
<feature type="transmembrane region" description="Helical" evidence="8">
    <location>
        <begin position="204"/>
        <end position="228"/>
    </location>
</feature>
<evidence type="ECO:0000259" key="10">
    <source>
        <dbReference type="PROSITE" id="PS50850"/>
    </source>
</evidence>
<dbReference type="InterPro" id="IPR004737">
    <property type="entry name" value="NO3_transporter_NarK/NarU-like"/>
</dbReference>
<feature type="transmembrane region" description="Helical" evidence="8">
    <location>
        <begin position="441"/>
        <end position="460"/>
    </location>
</feature>
<dbReference type="InterPro" id="IPR044772">
    <property type="entry name" value="NO3_transporter"/>
</dbReference>
<feature type="transmembrane region" description="Helical" evidence="8">
    <location>
        <begin position="112"/>
        <end position="131"/>
    </location>
</feature>
<dbReference type="HOGENOM" id="CLU_024204_1_1_1"/>
<evidence type="ECO:0000256" key="3">
    <source>
        <dbReference type="ARBA" id="ARBA00022448"/>
    </source>
</evidence>
<dbReference type="GO" id="GO:0005886">
    <property type="term" value="C:plasma membrane"/>
    <property type="evidence" value="ECO:0007669"/>
    <property type="project" value="UniProtKB-SubCell"/>
</dbReference>
<keyword evidence="12" id="KW-1185">Reference proteome</keyword>
<keyword evidence="7 8" id="KW-0472">Membrane</keyword>
<evidence type="ECO:0000256" key="4">
    <source>
        <dbReference type="ARBA" id="ARBA00022692"/>
    </source>
</evidence>
<dbReference type="STRING" id="914234.M2RQZ6"/>